<evidence type="ECO:0000313" key="4">
    <source>
        <dbReference type="RefSeq" id="XP_033534370.1"/>
    </source>
</evidence>
<reference evidence="4" key="3">
    <citation type="submission" date="2025-04" db="UniProtKB">
        <authorList>
            <consortium name="RefSeq"/>
        </authorList>
    </citation>
    <scope>IDENTIFICATION</scope>
    <source>
        <strain evidence="4">CBS 781.70</strain>
    </source>
</reference>
<feature type="transmembrane region" description="Helical" evidence="1">
    <location>
        <begin position="15"/>
        <end position="36"/>
    </location>
</feature>
<reference evidence="2 4" key="1">
    <citation type="submission" date="2020-01" db="EMBL/GenBank/DDBJ databases">
        <authorList>
            <consortium name="DOE Joint Genome Institute"/>
            <person name="Haridas S."/>
            <person name="Albert R."/>
            <person name="Binder M."/>
            <person name="Bloem J."/>
            <person name="Labutti K."/>
            <person name="Salamov A."/>
            <person name="Andreopoulos B."/>
            <person name="Baker S.E."/>
            <person name="Barry K."/>
            <person name="Bills G."/>
            <person name="Bluhm B.H."/>
            <person name="Cannon C."/>
            <person name="Castanera R."/>
            <person name="Culley D.E."/>
            <person name="Daum C."/>
            <person name="Ezra D."/>
            <person name="Gonzalez J.B."/>
            <person name="Henrissat B."/>
            <person name="Kuo A."/>
            <person name="Liang C."/>
            <person name="Lipzen A."/>
            <person name="Lutzoni F."/>
            <person name="Magnuson J."/>
            <person name="Mondo S."/>
            <person name="Nolan M."/>
            <person name="Ohm R."/>
            <person name="Pangilinan J."/>
            <person name="Park H.-J."/>
            <person name="Ramirez L."/>
            <person name="Alfaro M."/>
            <person name="Sun H."/>
            <person name="Tritt A."/>
            <person name="Yoshinaga Y."/>
            <person name="Zwiers L.-H."/>
            <person name="Turgeon B.G."/>
            <person name="Goodwin S.B."/>
            <person name="Spatafora J.W."/>
            <person name="Crous P.W."/>
            <person name="Grigoriev I.V."/>
        </authorList>
    </citation>
    <scope>NUCLEOTIDE SEQUENCE</scope>
    <source>
        <strain evidence="2 4">CBS 781.70</strain>
    </source>
</reference>
<dbReference type="CDD" id="cd02440">
    <property type="entry name" value="AdoMet_MTases"/>
    <property type="match status" value="1"/>
</dbReference>
<name>A0A6G1G4I1_9PEZI</name>
<dbReference type="InterPro" id="IPR021829">
    <property type="entry name" value="DUF3419"/>
</dbReference>
<dbReference type="InterPro" id="IPR029063">
    <property type="entry name" value="SAM-dependent_MTases_sf"/>
</dbReference>
<dbReference type="Gene3D" id="3.40.50.150">
    <property type="entry name" value="Vaccinia Virus protein VP39"/>
    <property type="match status" value="1"/>
</dbReference>
<dbReference type="AlphaFoldDB" id="A0A6G1G4I1"/>
<proteinExistence type="predicted"/>
<dbReference type="PANTHER" id="PTHR47473:SF1">
    <property type="entry name" value="METHYLTRANSFERASE DOMAIN-CONTAINING PROTEIN"/>
    <property type="match status" value="1"/>
</dbReference>
<accession>A0A6G1G4I1</accession>
<evidence type="ECO:0000313" key="3">
    <source>
        <dbReference type="Proteomes" id="UP000504638"/>
    </source>
</evidence>
<keyword evidence="1" id="KW-0472">Membrane</keyword>
<reference evidence="4" key="2">
    <citation type="submission" date="2020-04" db="EMBL/GenBank/DDBJ databases">
        <authorList>
            <consortium name="NCBI Genome Project"/>
        </authorList>
    </citation>
    <scope>NUCLEOTIDE SEQUENCE</scope>
    <source>
        <strain evidence="4">CBS 781.70</strain>
    </source>
</reference>
<keyword evidence="1" id="KW-0812">Transmembrane</keyword>
<dbReference type="Pfam" id="PF11899">
    <property type="entry name" value="DUF3419"/>
    <property type="match status" value="1"/>
</dbReference>
<evidence type="ECO:0008006" key="5">
    <source>
        <dbReference type="Google" id="ProtNLM"/>
    </source>
</evidence>
<sequence length="831" mass="94568">MFDALLSPLTRDPMLQVLIVLASLTVFLSGILVAAFSSHFKYADLKESAYAYGKFAYGCFLKPHSGDTGNQQDALESFYRAQASAYDATREKLLRGREDMLGLVAAQMAHRKESGALLNKIIWVDIGGGTGWNIEEMGRFLDVQTFFHAVYLVDFSPSLCEVARARFERLGWANVKVICQDARKFRLQDHETPDVEKAASEISGAPYEPDQPPALVGADLVTMSYALSMIPEYYSVIDSLANLLSPTGIFGVCDFYVQSRHDYQNRNYTGGFVDRHCTWISRTFWRTWFEIDRVNLEPARRDYLEYKFGTVLSTNGRNHFFGVRIPYYVWIGCAKESALTENRIAELDAAATESPFLSALDLQVKTQYQRTNYFDNRSKAFMSAVVNLAASLPLPSSWYQNHHWRIYYDDRLPKHTQFNNDYIYAFTWEDSRVDARLLKIQPDDVILALSSAGDNILSYLLQGSKRVHAVDLNPSQNHLLELKAAAFQALGYADFWKVFGEGRHENFQQLLIEKLSPHMSSAAFQFWLHRGPDTFGKTGLYSTGGSRHAIVLLRHLFKVLGMRTEVDRLCTAGTLNEQKEVWHRSIRRVLLSRLLCWAIVSNEKWLWKALGVPPNQRALIEHDYIRQGDAQDASRDIPTARANNTGRAIWAYVENTLDPVVENTLLSDDNHYYLMCLQGRYSRRSHPEYLSPSAHVQLSRPGAFDGLRIHTDEINEVISRMTPGTLSIAVVMDSMDWFDTDGREATTQIERLNRALKMGGRVFLRSAGCNPWYIQRFEENGFAPKRVAVRVPGSCMDRVNMYASTWICTKVGEIEGHRLRKTSSPVTPLEL</sequence>
<dbReference type="Pfam" id="PF13489">
    <property type="entry name" value="Methyltransf_23"/>
    <property type="match status" value="1"/>
</dbReference>
<dbReference type="GeneID" id="54415802"/>
<dbReference type="SUPFAM" id="SSF53335">
    <property type="entry name" value="S-adenosyl-L-methionine-dependent methyltransferases"/>
    <property type="match status" value="1"/>
</dbReference>
<dbReference type="OrthoDB" id="10253390at2759"/>
<evidence type="ECO:0000313" key="2">
    <source>
        <dbReference type="EMBL" id="KAF1812739.1"/>
    </source>
</evidence>
<dbReference type="EMBL" id="ML975156">
    <property type="protein sequence ID" value="KAF1812739.1"/>
    <property type="molecule type" value="Genomic_DNA"/>
</dbReference>
<organism evidence="2">
    <name type="scientific">Eremomyces bilateralis CBS 781.70</name>
    <dbReference type="NCBI Taxonomy" id="1392243"/>
    <lineage>
        <taxon>Eukaryota</taxon>
        <taxon>Fungi</taxon>
        <taxon>Dikarya</taxon>
        <taxon>Ascomycota</taxon>
        <taxon>Pezizomycotina</taxon>
        <taxon>Dothideomycetes</taxon>
        <taxon>Dothideomycetes incertae sedis</taxon>
        <taxon>Eremomycetales</taxon>
        <taxon>Eremomycetaceae</taxon>
        <taxon>Eremomyces</taxon>
    </lineage>
</organism>
<gene>
    <name evidence="2 4" type="ORF">P152DRAFT_324651</name>
</gene>
<dbReference type="PANTHER" id="PTHR47473">
    <property type="entry name" value="BTA1P"/>
    <property type="match status" value="1"/>
</dbReference>
<protein>
    <recommendedName>
        <fullName evidence="5">Betaine lipid synthase</fullName>
    </recommendedName>
</protein>
<keyword evidence="3" id="KW-1185">Reference proteome</keyword>
<dbReference type="Proteomes" id="UP000504638">
    <property type="component" value="Unplaced"/>
</dbReference>
<keyword evidence="1" id="KW-1133">Transmembrane helix</keyword>
<dbReference type="RefSeq" id="XP_033534370.1">
    <property type="nucleotide sequence ID" value="XM_033675232.1"/>
</dbReference>
<evidence type="ECO:0000256" key="1">
    <source>
        <dbReference type="SAM" id="Phobius"/>
    </source>
</evidence>